<name>A0A7W7RK17_9ACTN</name>
<keyword evidence="2 6" id="KW-0378">Hydrolase</keyword>
<dbReference type="Gene3D" id="2.60.40.1760">
    <property type="entry name" value="glycosyl hydrolase (family 31)"/>
    <property type="match status" value="1"/>
</dbReference>
<dbReference type="InterPro" id="IPR048395">
    <property type="entry name" value="Glyco_hydro_31_C"/>
</dbReference>
<dbReference type="SUPFAM" id="SSF51445">
    <property type="entry name" value="(Trans)glycosidases"/>
    <property type="match status" value="1"/>
</dbReference>
<evidence type="ECO:0000313" key="6">
    <source>
        <dbReference type="EMBL" id="MBB4933365.1"/>
    </source>
</evidence>
<dbReference type="CDD" id="cd14752">
    <property type="entry name" value="GH31_N"/>
    <property type="match status" value="1"/>
</dbReference>
<dbReference type="Gene3D" id="2.60.40.1180">
    <property type="entry name" value="Golgi alpha-mannosidase II"/>
    <property type="match status" value="1"/>
</dbReference>
<accession>A0A7W7RK17</accession>
<keyword evidence="7" id="KW-1185">Reference proteome</keyword>
<dbReference type="Proteomes" id="UP000523007">
    <property type="component" value="Unassembled WGS sequence"/>
</dbReference>
<dbReference type="GO" id="GO:0005975">
    <property type="term" value="P:carbohydrate metabolic process"/>
    <property type="evidence" value="ECO:0007669"/>
    <property type="project" value="InterPro"/>
</dbReference>
<dbReference type="CDD" id="cd06591">
    <property type="entry name" value="GH31_xylosidase_XylS"/>
    <property type="match status" value="1"/>
</dbReference>
<evidence type="ECO:0000259" key="3">
    <source>
        <dbReference type="Pfam" id="PF01055"/>
    </source>
</evidence>
<evidence type="ECO:0000259" key="4">
    <source>
        <dbReference type="Pfam" id="PF13802"/>
    </source>
</evidence>
<dbReference type="GO" id="GO:0061634">
    <property type="term" value="F:alpha-D-xyloside xylohydrolase"/>
    <property type="evidence" value="ECO:0007669"/>
    <property type="project" value="UniProtKB-EC"/>
</dbReference>
<dbReference type="EMBL" id="JACHJT010000001">
    <property type="protein sequence ID" value="MBB4933365.1"/>
    <property type="molecule type" value="Genomic_DNA"/>
</dbReference>
<dbReference type="InterPro" id="IPR025887">
    <property type="entry name" value="Glyco_hydro_31_N_dom"/>
</dbReference>
<dbReference type="PANTHER" id="PTHR43863">
    <property type="entry name" value="HYDROLASE, PUTATIVE (AFU_ORTHOLOGUE AFUA_1G03140)-RELATED"/>
    <property type="match status" value="1"/>
</dbReference>
<gene>
    <name evidence="6" type="ORF">F4561_004185</name>
</gene>
<proteinExistence type="inferred from homology"/>
<dbReference type="GO" id="GO:0030246">
    <property type="term" value="F:carbohydrate binding"/>
    <property type="evidence" value="ECO:0007669"/>
    <property type="project" value="InterPro"/>
</dbReference>
<dbReference type="Pfam" id="PF21365">
    <property type="entry name" value="Glyco_hydro_31_3rd"/>
    <property type="match status" value="1"/>
</dbReference>
<protein>
    <submittedName>
        <fullName evidence="6">Alpha-D-xyloside xylohydrolase</fullName>
        <ecNumber evidence="6">3.2.1.177</ecNumber>
    </submittedName>
</protein>
<dbReference type="SUPFAM" id="SSF51011">
    <property type="entry name" value="Glycosyl hydrolase domain"/>
    <property type="match status" value="1"/>
</dbReference>
<dbReference type="InterPro" id="IPR051816">
    <property type="entry name" value="Glycosyl_Hydrolase_31"/>
</dbReference>
<evidence type="ECO:0000313" key="7">
    <source>
        <dbReference type="Proteomes" id="UP000523007"/>
    </source>
</evidence>
<evidence type="ECO:0000259" key="5">
    <source>
        <dbReference type="Pfam" id="PF21365"/>
    </source>
</evidence>
<dbReference type="SUPFAM" id="SSF74650">
    <property type="entry name" value="Galactose mutarotase-like"/>
    <property type="match status" value="1"/>
</dbReference>
<reference evidence="6 7" key="1">
    <citation type="submission" date="2020-08" db="EMBL/GenBank/DDBJ databases">
        <title>Sequencing the genomes of 1000 actinobacteria strains.</title>
        <authorList>
            <person name="Klenk H.-P."/>
        </authorList>
    </citation>
    <scope>NUCLEOTIDE SEQUENCE [LARGE SCALE GENOMIC DNA]</scope>
    <source>
        <strain evidence="6 7">DSM 102030</strain>
    </source>
</reference>
<dbReference type="PANTHER" id="PTHR43863:SF2">
    <property type="entry name" value="MALTASE-GLUCOAMYLASE"/>
    <property type="match status" value="1"/>
</dbReference>
<sequence>MLHETDGGLEWHGGHQVVRVEPWGSGSVRVRAGLSVLRSDVPGALGERPVADASIRIDGESARLVNGAITVEVSETGLLRFLRSESDEELLAEQRAHFWWPGSRVFTSTGNGYYRIDQHFASYGGERLFGLGQHTHGLLDQKGTVVDLVQRNAEVTIPFLVSSRGYGLLWNSPAVGRVELAENGTRWSSDSARQIDYWVTAGEDPAAILANYADATGHAPMLPEWASGFWQCKLRYRTQDELMEVAREHRRRGLPLSVIVSDFFHWTHLGDWRFDPAEWPDPAAMVEELREMGTELMVSVWPSVSPLSENYADMMRRGLLVATEQGPPVHADWADKGVDSKVQVSFYDPTNPAARSYLWDRIRENYHALGIRVWWLDACEPEIKPGHPSNLRYHAGPGTEVGNIYPAEHARGFYEGMRAEGETEIITLCRSAWAGSQRYGAALWSGDIPATFASLRTQVRAGLNVAMSGIPWWTTDIGGFHGGDQDSAEFRELLVRWFQYGVFCPLLRLHGFREPFANTLHPGMTGGPNEVWSYGEEVYALLSELLFLRERLRPYVMEQMRLAHENGLPPMRPLFVDFPGDERAWDVDDAFLFGPDILVAPVTEFGCRERDVYLPEGASWRDPWSGRTHPGGAVVRLPAPLDRVPVLLRDDADLPLAPAGS</sequence>
<dbReference type="RefSeq" id="WP_184580987.1">
    <property type="nucleotide sequence ID" value="NZ_JACHJT010000001.1"/>
</dbReference>
<evidence type="ECO:0000256" key="2">
    <source>
        <dbReference type="RuleBase" id="RU361185"/>
    </source>
</evidence>
<comment type="similarity">
    <text evidence="1 2">Belongs to the glycosyl hydrolase 31 family.</text>
</comment>
<dbReference type="Pfam" id="PF01055">
    <property type="entry name" value="Glyco_hydro_31_2nd"/>
    <property type="match status" value="1"/>
</dbReference>
<comment type="caution">
    <text evidence="6">The sequence shown here is derived from an EMBL/GenBank/DDBJ whole genome shotgun (WGS) entry which is preliminary data.</text>
</comment>
<dbReference type="AlphaFoldDB" id="A0A7W7RK17"/>
<dbReference type="InterPro" id="IPR013780">
    <property type="entry name" value="Glyco_hydro_b"/>
</dbReference>
<dbReference type="Pfam" id="PF13802">
    <property type="entry name" value="Gal_mutarotas_2"/>
    <property type="match status" value="1"/>
</dbReference>
<dbReference type="InterPro" id="IPR011013">
    <property type="entry name" value="Gal_mutarotase_sf_dom"/>
</dbReference>
<dbReference type="Gene3D" id="3.20.20.80">
    <property type="entry name" value="Glycosidases"/>
    <property type="match status" value="1"/>
</dbReference>
<organism evidence="6 7">
    <name type="scientific">Lipingzhangella halophila</name>
    <dbReference type="NCBI Taxonomy" id="1783352"/>
    <lineage>
        <taxon>Bacteria</taxon>
        <taxon>Bacillati</taxon>
        <taxon>Actinomycetota</taxon>
        <taxon>Actinomycetes</taxon>
        <taxon>Streptosporangiales</taxon>
        <taxon>Nocardiopsidaceae</taxon>
        <taxon>Lipingzhangella</taxon>
    </lineage>
</organism>
<feature type="domain" description="Glycosyl hydrolase family 31 C-terminal" evidence="5">
    <location>
        <begin position="567"/>
        <end position="651"/>
    </location>
</feature>
<dbReference type="EC" id="3.2.1.177" evidence="6"/>
<dbReference type="InterPro" id="IPR017853">
    <property type="entry name" value="GH"/>
</dbReference>
<keyword evidence="2 6" id="KW-0326">Glycosidase</keyword>
<feature type="domain" description="Glycoside hydrolase family 31 TIM barrel" evidence="3">
    <location>
        <begin position="220"/>
        <end position="557"/>
    </location>
</feature>
<dbReference type="InterPro" id="IPR000322">
    <property type="entry name" value="Glyco_hydro_31_TIM"/>
</dbReference>
<evidence type="ECO:0000256" key="1">
    <source>
        <dbReference type="ARBA" id="ARBA00007806"/>
    </source>
</evidence>
<feature type="domain" description="Glycoside hydrolase family 31 N-terminal" evidence="4">
    <location>
        <begin position="83"/>
        <end position="175"/>
    </location>
</feature>